<organism evidence="1 2">
    <name type="scientific">Limnoraphis robusta CCNP1315</name>
    <dbReference type="NCBI Taxonomy" id="3110306"/>
    <lineage>
        <taxon>Bacteria</taxon>
        <taxon>Bacillati</taxon>
        <taxon>Cyanobacteriota</taxon>
        <taxon>Cyanophyceae</taxon>
        <taxon>Oscillatoriophycideae</taxon>
        <taxon>Oscillatoriales</taxon>
        <taxon>Sirenicapillariaceae</taxon>
        <taxon>Limnoraphis</taxon>
    </lineage>
</organism>
<dbReference type="RefSeq" id="WP_323274252.1">
    <property type="nucleotide sequence ID" value="NZ_JAYGHT010000191.1"/>
</dbReference>
<gene>
    <name evidence="1" type="ORF">VB854_27160</name>
</gene>
<comment type="caution">
    <text evidence="1">The sequence shown here is derived from an EMBL/GenBank/DDBJ whole genome shotgun (WGS) entry which is preliminary data.</text>
</comment>
<keyword evidence="2" id="KW-1185">Reference proteome</keyword>
<dbReference type="NCBIfam" id="NF045582">
    <property type="entry name" value="Npun_R2823_gen"/>
    <property type="match status" value="1"/>
</dbReference>
<reference evidence="1 2" key="1">
    <citation type="submission" date="2023-12" db="EMBL/GenBank/DDBJ databases">
        <title>Baltic Sea Cyanobacteria.</title>
        <authorList>
            <person name="Delbaje E."/>
            <person name="Fewer D.P."/>
            <person name="Shishido T.K."/>
        </authorList>
    </citation>
    <scope>NUCLEOTIDE SEQUENCE [LARGE SCALE GENOMIC DNA]</scope>
    <source>
        <strain evidence="1 2">CCNP 1315</strain>
    </source>
</reference>
<evidence type="ECO:0000313" key="2">
    <source>
        <dbReference type="Proteomes" id="UP001301728"/>
    </source>
</evidence>
<evidence type="ECO:0000313" key="1">
    <source>
        <dbReference type="EMBL" id="MEA5522615.1"/>
    </source>
</evidence>
<protein>
    <recommendedName>
        <fullName evidence="3">Sugar transferase</fullName>
    </recommendedName>
</protein>
<proteinExistence type="predicted"/>
<dbReference type="SUPFAM" id="SSF53448">
    <property type="entry name" value="Nucleotide-diphospho-sugar transferases"/>
    <property type="match status" value="1"/>
</dbReference>
<dbReference type="InterPro" id="IPR054619">
    <property type="entry name" value="Npun_R2821-like"/>
</dbReference>
<accession>A0ABU5U6J2</accession>
<sequence length="341" mass="39885">MSEGIYTLANDVVYDQLVALLNSIEVNAGRDIPVCVIPYDHRLEKVKAEVERRKNVSLFDDLTVIEYWENFVTQAWKAHQRAQEVWKVRGLPSVYRLAMHRKLCGINGAFDKFIYFDADTLLMSPLDAVYEKLDEYDWVANDFQYKSDIKYIFDRPQDQLLQVFDQEKLPSHIFCAGWFASKKGVFNSQNLDDLLNQLKSGEADVMALFGPDQSLFNYMVLRSNIRFYNFAYHGIETATGSHWSSKFDEIDHVLYDNGKPITYLHYMSVSSSKFTKLCEGEDTGIPYKDLFLHYRYLNSPNERPVLKPPSWLEQKKRAVSKFLNQKIDNLNYKLRQLKSRE</sequence>
<evidence type="ECO:0008006" key="3">
    <source>
        <dbReference type="Google" id="ProtNLM"/>
    </source>
</evidence>
<dbReference type="Proteomes" id="UP001301728">
    <property type="component" value="Unassembled WGS sequence"/>
</dbReference>
<dbReference type="Gene3D" id="3.90.550.10">
    <property type="entry name" value="Spore Coat Polysaccharide Biosynthesis Protein SpsA, Chain A"/>
    <property type="match status" value="1"/>
</dbReference>
<dbReference type="InterPro" id="IPR029044">
    <property type="entry name" value="Nucleotide-diphossugar_trans"/>
</dbReference>
<dbReference type="EMBL" id="JAYGHT010000191">
    <property type="protein sequence ID" value="MEA5522615.1"/>
    <property type="molecule type" value="Genomic_DNA"/>
</dbReference>
<name>A0ABU5U6J2_9CYAN</name>